<evidence type="ECO:0000256" key="4">
    <source>
        <dbReference type="ARBA" id="ARBA00022801"/>
    </source>
</evidence>
<dbReference type="AlphaFoldDB" id="A0A9X4NRL8"/>
<dbReference type="GO" id="GO:0051539">
    <property type="term" value="F:4 iron, 4 sulfur cluster binding"/>
    <property type="evidence" value="ECO:0007669"/>
    <property type="project" value="UniProtKB-KW"/>
</dbReference>
<dbReference type="SUPFAM" id="SSF48150">
    <property type="entry name" value="DNA-glycosylase"/>
    <property type="match status" value="1"/>
</dbReference>
<dbReference type="Proteomes" id="UP001152876">
    <property type="component" value="Unassembled WGS sequence"/>
</dbReference>
<evidence type="ECO:0000256" key="5">
    <source>
        <dbReference type="ARBA" id="ARBA00023004"/>
    </source>
</evidence>
<proteinExistence type="predicted"/>
<dbReference type="GO" id="GO:0006285">
    <property type="term" value="P:base-excision repair, AP site formation"/>
    <property type="evidence" value="ECO:0007669"/>
    <property type="project" value="TreeGrafter"/>
</dbReference>
<dbReference type="Gene3D" id="1.10.340.30">
    <property type="entry name" value="Hypothetical protein, domain 2"/>
    <property type="match status" value="1"/>
</dbReference>
<evidence type="ECO:0000256" key="2">
    <source>
        <dbReference type="ARBA" id="ARBA00022723"/>
    </source>
</evidence>
<keyword evidence="1" id="KW-0004">4Fe-4S</keyword>
<dbReference type="InterPro" id="IPR003265">
    <property type="entry name" value="HhH-GPD_domain"/>
</dbReference>
<accession>A0A9X4NRL8</accession>
<dbReference type="Pfam" id="PF00730">
    <property type="entry name" value="HhH-GPD"/>
    <property type="match status" value="1"/>
</dbReference>
<sequence length="90" mass="9686">MANTPQKMLALGQEGLESTIKTIGLYRSKAKHQMETCRILVERHGGEVPRTREALEASAQAAAQTSFACALASSAIRTTPNQPTRCPCPC</sequence>
<keyword evidence="2" id="KW-0479">Metal-binding</keyword>
<keyword evidence="4" id="KW-0378">Hydrolase</keyword>
<name>A0A9X4NRL8_9BURK</name>
<organism evidence="9 10">
    <name type="scientific">Hydrogenophaga taeniospiralis CCUG 15921</name>
    <dbReference type="NCBI Taxonomy" id="1281780"/>
    <lineage>
        <taxon>Bacteria</taxon>
        <taxon>Pseudomonadati</taxon>
        <taxon>Pseudomonadota</taxon>
        <taxon>Betaproteobacteria</taxon>
        <taxon>Burkholderiales</taxon>
        <taxon>Comamonadaceae</taxon>
        <taxon>Hydrogenophaga</taxon>
    </lineage>
</organism>
<keyword evidence="9" id="KW-0540">Nuclease</keyword>
<dbReference type="InterPro" id="IPR011257">
    <property type="entry name" value="DNA_glycosylase"/>
</dbReference>
<keyword evidence="6" id="KW-0411">Iron-sulfur</keyword>
<dbReference type="PANTHER" id="PTHR10359:SF18">
    <property type="entry name" value="ENDONUCLEASE III"/>
    <property type="match status" value="1"/>
</dbReference>
<evidence type="ECO:0000259" key="8">
    <source>
        <dbReference type="Pfam" id="PF00730"/>
    </source>
</evidence>
<keyword evidence="9" id="KW-0255">Endonuclease</keyword>
<dbReference type="PANTHER" id="PTHR10359">
    <property type="entry name" value="A/G-SPECIFIC ADENINE GLYCOSYLASE/ENDONUCLEASE III"/>
    <property type="match status" value="1"/>
</dbReference>
<dbReference type="GO" id="GO:0019104">
    <property type="term" value="F:DNA N-glycosylase activity"/>
    <property type="evidence" value="ECO:0007669"/>
    <property type="project" value="TreeGrafter"/>
</dbReference>
<evidence type="ECO:0000313" key="10">
    <source>
        <dbReference type="Proteomes" id="UP001152876"/>
    </source>
</evidence>
<feature type="domain" description="HhH-GPD" evidence="8">
    <location>
        <begin position="3"/>
        <end position="59"/>
    </location>
</feature>
<keyword evidence="10" id="KW-1185">Reference proteome</keyword>
<comment type="caution">
    <text evidence="9">The sequence shown here is derived from an EMBL/GenBank/DDBJ whole genome shotgun (WGS) entry which is preliminary data.</text>
</comment>
<evidence type="ECO:0000256" key="3">
    <source>
        <dbReference type="ARBA" id="ARBA00022763"/>
    </source>
</evidence>
<dbReference type="EMBL" id="AOGK01000012">
    <property type="protein sequence ID" value="MDG5976463.1"/>
    <property type="molecule type" value="Genomic_DNA"/>
</dbReference>
<reference evidence="9" key="1">
    <citation type="submission" date="2013-01" db="EMBL/GenBank/DDBJ databases">
        <title>Genome draft of Hydrogenophaga taeniospiralis 2K1.</title>
        <authorList>
            <person name="Gomila M."/>
            <person name="Lalucat J."/>
        </authorList>
    </citation>
    <scope>NUCLEOTIDE SEQUENCE</scope>
    <source>
        <strain evidence="9">CCUG 15921</strain>
    </source>
</reference>
<evidence type="ECO:0000256" key="6">
    <source>
        <dbReference type="ARBA" id="ARBA00023014"/>
    </source>
</evidence>
<keyword evidence="7" id="KW-0326">Glycosidase</keyword>
<evidence type="ECO:0000256" key="7">
    <source>
        <dbReference type="ARBA" id="ARBA00023295"/>
    </source>
</evidence>
<keyword evidence="5" id="KW-0408">Iron</keyword>
<gene>
    <name evidence="9" type="ORF">H010_14446</name>
</gene>
<evidence type="ECO:0000256" key="1">
    <source>
        <dbReference type="ARBA" id="ARBA00022485"/>
    </source>
</evidence>
<protein>
    <submittedName>
        <fullName evidence="9">Endonuclease III</fullName>
    </submittedName>
</protein>
<dbReference type="GO" id="GO:0004519">
    <property type="term" value="F:endonuclease activity"/>
    <property type="evidence" value="ECO:0007669"/>
    <property type="project" value="UniProtKB-KW"/>
</dbReference>
<evidence type="ECO:0000313" key="9">
    <source>
        <dbReference type="EMBL" id="MDG5976463.1"/>
    </source>
</evidence>
<keyword evidence="3" id="KW-0227">DNA damage</keyword>
<dbReference type="GO" id="GO:0046872">
    <property type="term" value="F:metal ion binding"/>
    <property type="evidence" value="ECO:0007669"/>
    <property type="project" value="UniProtKB-KW"/>
</dbReference>